<proteinExistence type="predicted"/>
<name>A0A895XS42_9ACTN</name>
<dbReference type="KEGG" id="nav:JQS30_05335"/>
<reference evidence="1" key="1">
    <citation type="submission" date="2021-02" db="EMBL/GenBank/DDBJ databases">
        <title>Natronoglycomyces albus gen. nov., sp. nov, a haloalkaliphilic actinobacterium from a soda solonchak soil.</title>
        <authorList>
            <person name="Sorokin D.Y."/>
            <person name="Khijniak T.V."/>
            <person name="Zakharycheva A.P."/>
            <person name="Boueva O.V."/>
            <person name="Ariskina E.V."/>
            <person name="Hahnke R.L."/>
            <person name="Bunk B."/>
            <person name="Sproer C."/>
            <person name="Schumann P."/>
            <person name="Evtushenko L.I."/>
            <person name="Kublanov I.V."/>
        </authorList>
    </citation>
    <scope>NUCLEOTIDE SEQUENCE</scope>
    <source>
        <strain evidence="1">DSM 106290</strain>
    </source>
</reference>
<accession>A0A895XS42</accession>
<keyword evidence="2" id="KW-1185">Reference proteome</keyword>
<organism evidence="1 2">
    <name type="scientific">Natronoglycomyces albus</name>
    <dbReference type="NCBI Taxonomy" id="2811108"/>
    <lineage>
        <taxon>Bacteria</taxon>
        <taxon>Bacillati</taxon>
        <taxon>Actinomycetota</taxon>
        <taxon>Actinomycetes</taxon>
        <taxon>Glycomycetales</taxon>
        <taxon>Glycomycetaceae</taxon>
        <taxon>Natronoglycomyces</taxon>
    </lineage>
</organism>
<evidence type="ECO:0000313" key="2">
    <source>
        <dbReference type="Proteomes" id="UP000662939"/>
    </source>
</evidence>
<dbReference type="Proteomes" id="UP000662939">
    <property type="component" value="Chromosome"/>
</dbReference>
<dbReference type="AlphaFoldDB" id="A0A895XS42"/>
<sequence length="159" mass="16746">MMWAGGERKANEATGPIAVEPYIGAALVRTVPLIVKFASSFINAEVSRGLLAKIIVPSASAPGGVDSGGVFASAIRARTAWCRIMDLGRGMGGTDGMPRAVFVSDPPPGAEDFRALERVDANAEGPCTTWTAIEVAVQARNRRRLKVDVVDGLAVLKRI</sequence>
<gene>
    <name evidence="1" type="ORF">JQS30_05335</name>
</gene>
<dbReference type="EMBL" id="CP070496">
    <property type="protein sequence ID" value="QSB06333.1"/>
    <property type="molecule type" value="Genomic_DNA"/>
</dbReference>
<evidence type="ECO:0000313" key="1">
    <source>
        <dbReference type="EMBL" id="QSB06333.1"/>
    </source>
</evidence>
<dbReference type="RefSeq" id="WP_213172342.1">
    <property type="nucleotide sequence ID" value="NZ_CP070496.1"/>
</dbReference>
<protein>
    <submittedName>
        <fullName evidence="1">Uncharacterized protein</fullName>
    </submittedName>
</protein>